<dbReference type="Proteomes" id="UP001189143">
    <property type="component" value="Unassembled WGS sequence"/>
</dbReference>
<evidence type="ECO:0000313" key="2">
    <source>
        <dbReference type="Proteomes" id="UP001189143"/>
    </source>
</evidence>
<dbReference type="AlphaFoldDB" id="A0AAD2DDD9"/>
<comment type="caution">
    <text evidence="1">The sequence shown here is derived from an EMBL/GenBank/DDBJ whole genome shotgun (WGS) entry which is preliminary data.</text>
</comment>
<gene>
    <name evidence="1" type="ORF">CNEO2_320028</name>
</gene>
<name>A0AAD2DDD9_9CLOT</name>
<accession>A0AAD2DDD9</accession>
<proteinExistence type="predicted"/>
<reference evidence="1" key="1">
    <citation type="submission" date="2022-10" db="EMBL/GenBank/DDBJ databases">
        <authorList>
            <person name="Aires J."/>
            <person name="Mesa V."/>
        </authorList>
    </citation>
    <scope>NUCLEOTIDE SEQUENCE</scope>
    <source>
        <strain evidence="1">Clostridium neonatale JD116</strain>
    </source>
</reference>
<organism evidence="1 2">
    <name type="scientific">Clostridium neonatale</name>
    <dbReference type="NCBI Taxonomy" id="137838"/>
    <lineage>
        <taxon>Bacteria</taxon>
        <taxon>Bacillati</taxon>
        <taxon>Bacillota</taxon>
        <taxon>Clostridia</taxon>
        <taxon>Eubacteriales</taxon>
        <taxon>Clostridiaceae</taxon>
        <taxon>Clostridium</taxon>
    </lineage>
</organism>
<evidence type="ECO:0000313" key="1">
    <source>
        <dbReference type="EMBL" id="CAI3603237.1"/>
    </source>
</evidence>
<sequence>MCYVLINFTSYEQIDNRPKKGHKKIPPNLKTNSEGKLGYNKITHPNIVFFIW</sequence>
<dbReference type="EMBL" id="CAMTCP010000229">
    <property type="protein sequence ID" value="CAI3603237.1"/>
    <property type="molecule type" value="Genomic_DNA"/>
</dbReference>
<protein>
    <submittedName>
        <fullName evidence="1">Uncharacterized protein</fullName>
    </submittedName>
</protein>